<accession>A0AAU2V8T8</accession>
<dbReference type="EMBL" id="CP108318">
    <property type="protein sequence ID" value="WTW63770.1"/>
    <property type="molecule type" value="Genomic_DNA"/>
</dbReference>
<protein>
    <submittedName>
        <fullName evidence="1">Uncharacterized protein</fullName>
    </submittedName>
</protein>
<reference evidence="1" key="1">
    <citation type="submission" date="2022-10" db="EMBL/GenBank/DDBJ databases">
        <title>The complete genomes of actinobacterial strains from the NBC collection.</title>
        <authorList>
            <person name="Joergensen T.S."/>
            <person name="Alvarez Arevalo M."/>
            <person name="Sterndorff E.B."/>
            <person name="Faurdal D."/>
            <person name="Vuksanovic O."/>
            <person name="Mourched A.-S."/>
            <person name="Charusanti P."/>
            <person name="Shaw S."/>
            <person name="Blin K."/>
            <person name="Weber T."/>
        </authorList>
    </citation>
    <scope>NUCLEOTIDE SEQUENCE</scope>
    <source>
        <strain evidence="1">NBC_00003</strain>
    </source>
</reference>
<sequence>MIKKVNLSSVLAVAIRVSARRIAESFSGVIDGRCPELEFRPPLFPCPAVRRSSPMVPRRWLGG</sequence>
<proteinExistence type="predicted"/>
<gene>
    <name evidence="1" type="ORF">OG549_25725</name>
</gene>
<name>A0AAU2V8T8_9ACTN</name>
<evidence type="ECO:0000313" key="1">
    <source>
        <dbReference type="EMBL" id="WTW63770.1"/>
    </source>
</evidence>
<organism evidence="1">
    <name type="scientific">Streptomyces sp. NBC_00003</name>
    <dbReference type="NCBI Taxonomy" id="2903608"/>
    <lineage>
        <taxon>Bacteria</taxon>
        <taxon>Bacillati</taxon>
        <taxon>Actinomycetota</taxon>
        <taxon>Actinomycetes</taxon>
        <taxon>Kitasatosporales</taxon>
        <taxon>Streptomycetaceae</taxon>
        <taxon>Streptomyces</taxon>
    </lineage>
</organism>
<dbReference type="AlphaFoldDB" id="A0AAU2V8T8"/>